<sequence>MDSRSLKIIYNVIARFKMSSKTYFFVSFTASKDLAQTSYFMATNRLLSCSHSCTVMAHYSFLFCRVPLPVSNALRAAWTLGTPGCWEVPARLLCAVYCTRAQCWHKGVECTVWSVVVLFTSQGCLVRSAHV</sequence>
<protein>
    <submittedName>
        <fullName evidence="1">Uncharacterized protein</fullName>
    </submittedName>
</protein>
<reference evidence="1 2" key="1">
    <citation type="submission" date="2021-06" db="EMBL/GenBank/DDBJ databases">
        <authorList>
            <person name="Palmer J.M."/>
        </authorList>
    </citation>
    <scope>NUCLEOTIDE SEQUENCE [LARGE SCALE GENOMIC DNA]</scope>
    <source>
        <strain evidence="1 2">GA_2019</strain>
        <tissue evidence="1">Muscle</tissue>
    </source>
</reference>
<name>A0ABV0PZL6_9TELE</name>
<dbReference type="Proteomes" id="UP001476798">
    <property type="component" value="Unassembled WGS sequence"/>
</dbReference>
<proteinExistence type="predicted"/>
<accession>A0ABV0PZL6</accession>
<evidence type="ECO:0000313" key="2">
    <source>
        <dbReference type="Proteomes" id="UP001476798"/>
    </source>
</evidence>
<comment type="caution">
    <text evidence="1">The sequence shown here is derived from an EMBL/GenBank/DDBJ whole genome shotgun (WGS) entry which is preliminary data.</text>
</comment>
<gene>
    <name evidence="1" type="ORF">GOODEAATRI_018929</name>
</gene>
<keyword evidence="2" id="KW-1185">Reference proteome</keyword>
<organism evidence="1 2">
    <name type="scientific">Goodea atripinnis</name>
    <dbReference type="NCBI Taxonomy" id="208336"/>
    <lineage>
        <taxon>Eukaryota</taxon>
        <taxon>Metazoa</taxon>
        <taxon>Chordata</taxon>
        <taxon>Craniata</taxon>
        <taxon>Vertebrata</taxon>
        <taxon>Euteleostomi</taxon>
        <taxon>Actinopterygii</taxon>
        <taxon>Neopterygii</taxon>
        <taxon>Teleostei</taxon>
        <taxon>Neoteleostei</taxon>
        <taxon>Acanthomorphata</taxon>
        <taxon>Ovalentaria</taxon>
        <taxon>Atherinomorphae</taxon>
        <taxon>Cyprinodontiformes</taxon>
        <taxon>Goodeidae</taxon>
        <taxon>Goodea</taxon>
    </lineage>
</organism>
<dbReference type="EMBL" id="JAHRIO010091602">
    <property type="protein sequence ID" value="MEQ2188828.1"/>
    <property type="molecule type" value="Genomic_DNA"/>
</dbReference>
<evidence type="ECO:0000313" key="1">
    <source>
        <dbReference type="EMBL" id="MEQ2188828.1"/>
    </source>
</evidence>